<feature type="domain" description="SAC" evidence="9">
    <location>
        <begin position="38"/>
        <end position="121"/>
    </location>
</feature>
<comment type="subunit">
    <text evidence="7">Component of the PI(3,5)P2 regulatory complex at least composed of ATG18, SAC/FIG4, FAB1 and VAC14.</text>
</comment>
<keyword evidence="2" id="KW-0926">Vacuole</keyword>
<dbReference type="PROSITE" id="PS50275">
    <property type="entry name" value="SAC"/>
    <property type="match status" value="1"/>
</dbReference>
<dbReference type="InterPro" id="IPR002013">
    <property type="entry name" value="SAC_dom"/>
</dbReference>
<dbReference type="PANTHER" id="PTHR45738">
    <property type="entry name" value="POLYPHOSPHOINOSITIDE PHOSPHATASE"/>
    <property type="match status" value="1"/>
</dbReference>
<name>A0A8X7QL01_BRACI</name>
<reference evidence="10 11" key="1">
    <citation type="submission" date="2020-02" db="EMBL/GenBank/DDBJ databases">
        <authorList>
            <person name="Ma Q."/>
            <person name="Huang Y."/>
            <person name="Song X."/>
            <person name="Pei D."/>
        </authorList>
    </citation>
    <scope>NUCLEOTIDE SEQUENCE [LARGE SCALE GENOMIC DNA]</scope>
    <source>
        <strain evidence="10">Sxm20200214</strain>
        <tissue evidence="10">Leaf</tissue>
    </source>
</reference>
<evidence type="ECO:0000256" key="4">
    <source>
        <dbReference type="ARBA" id="ARBA00023136"/>
    </source>
</evidence>
<evidence type="ECO:0000256" key="6">
    <source>
        <dbReference type="ARBA" id="ARBA00023337"/>
    </source>
</evidence>
<dbReference type="PANTHER" id="PTHR45738:SF8">
    <property type="entry name" value="PHOSPHOINOSITIDE PHOSPHATASE SAC2"/>
    <property type="match status" value="1"/>
</dbReference>
<evidence type="ECO:0008006" key="12">
    <source>
        <dbReference type="Google" id="ProtNLM"/>
    </source>
</evidence>
<keyword evidence="11" id="KW-1185">Reference proteome</keyword>
<accession>A0A8X7QL01</accession>
<dbReference type="Pfam" id="PF02383">
    <property type="entry name" value="Syja_N"/>
    <property type="match status" value="1"/>
</dbReference>
<organism evidence="10 11">
    <name type="scientific">Brassica carinata</name>
    <name type="common">Ethiopian mustard</name>
    <name type="synonym">Abyssinian cabbage</name>
    <dbReference type="NCBI Taxonomy" id="52824"/>
    <lineage>
        <taxon>Eukaryota</taxon>
        <taxon>Viridiplantae</taxon>
        <taxon>Streptophyta</taxon>
        <taxon>Embryophyta</taxon>
        <taxon>Tracheophyta</taxon>
        <taxon>Spermatophyta</taxon>
        <taxon>Magnoliopsida</taxon>
        <taxon>eudicotyledons</taxon>
        <taxon>Gunneridae</taxon>
        <taxon>Pentapetalae</taxon>
        <taxon>rosids</taxon>
        <taxon>malvids</taxon>
        <taxon>Brassicales</taxon>
        <taxon>Brassicaceae</taxon>
        <taxon>Brassiceae</taxon>
        <taxon>Brassica</taxon>
    </lineage>
</organism>
<dbReference type="OrthoDB" id="1727939at2759"/>
<dbReference type="InterPro" id="IPR000859">
    <property type="entry name" value="CUB_dom"/>
</dbReference>
<feature type="domain" description="CUB" evidence="8">
    <location>
        <begin position="39"/>
        <end position="166"/>
    </location>
</feature>
<dbReference type="PROSITE" id="PS01180">
    <property type="entry name" value="CUB"/>
    <property type="match status" value="1"/>
</dbReference>
<evidence type="ECO:0000313" key="11">
    <source>
        <dbReference type="Proteomes" id="UP000886595"/>
    </source>
</evidence>
<dbReference type="InterPro" id="IPR043573">
    <property type="entry name" value="Fig4-like"/>
</dbReference>
<protein>
    <recommendedName>
        <fullName evidence="12">SAC domain-containing protein</fullName>
    </recommendedName>
</protein>
<dbReference type="AlphaFoldDB" id="A0A8X7QL01"/>
<evidence type="ECO:0000259" key="8">
    <source>
        <dbReference type="PROSITE" id="PS01180"/>
    </source>
</evidence>
<feature type="non-terminal residue" evidence="10">
    <location>
        <position position="166"/>
    </location>
</feature>
<evidence type="ECO:0000256" key="7">
    <source>
        <dbReference type="ARBA" id="ARBA00023464"/>
    </source>
</evidence>
<dbReference type="EMBL" id="JAAMPC010000013">
    <property type="protein sequence ID" value="KAG2272032.1"/>
    <property type="molecule type" value="Genomic_DNA"/>
</dbReference>
<evidence type="ECO:0000313" key="10">
    <source>
        <dbReference type="EMBL" id="KAG2272032.1"/>
    </source>
</evidence>
<comment type="subcellular location">
    <subcellularLocation>
        <location evidence="1">Vacuole membrane</location>
        <topology evidence="1">Peripheral membrane protein</topology>
    </subcellularLocation>
</comment>
<sequence>ICGHTVYGVAKSKIITIPHASVLSMWLILRTKRYKRLLCTVDLSKDFFFSYSYHIMHSLQSNLSNSVEGHTYYESMFVWNDYLTRRIRNNAKDCMWTVALVYGFFKQVKLSVSERRTLGVANDVETEQIVLRKLKMVILANKFCGSEPGFDSFVLVSGDLTLEYQT</sequence>
<proteinExistence type="predicted"/>
<keyword evidence="3" id="KW-0378">Hydrolase</keyword>
<evidence type="ECO:0000256" key="5">
    <source>
        <dbReference type="ARBA" id="ARBA00023157"/>
    </source>
</evidence>
<evidence type="ECO:0000259" key="9">
    <source>
        <dbReference type="PROSITE" id="PS50275"/>
    </source>
</evidence>
<gene>
    <name evidence="10" type="ORF">Bca52824_066587</name>
</gene>
<comment type="catalytic activity">
    <reaction evidence="6">
        <text>a 1,2-diacyl-sn-glycero-3-phospho-(1D-myo-inositol-3,5-bisphosphate) + H2O = a 1,2-diacyl-sn-glycero-3-phospho-(1D-myo-inositol-3-phosphate) + phosphate</text>
        <dbReference type="Rhea" id="RHEA:32955"/>
        <dbReference type="ChEBI" id="CHEBI:15377"/>
        <dbReference type="ChEBI" id="CHEBI:43474"/>
        <dbReference type="ChEBI" id="CHEBI:57923"/>
        <dbReference type="ChEBI" id="CHEBI:58088"/>
    </reaction>
</comment>
<dbReference type="GO" id="GO:0046856">
    <property type="term" value="P:phosphatidylinositol dephosphorylation"/>
    <property type="evidence" value="ECO:0007669"/>
    <property type="project" value="InterPro"/>
</dbReference>
<evidence type="ECO:0000256" key="2">
    <source>
        <dbReference type="ARBA" id="ARBA00022554"/>
    </source>
</evidence>
<keyword evidence="5" id="KW-1015">Disulfide bond</keyword>
<dbReference type="GO" id="GO:0043813">
    <property type="term" value="F:phosphatidylinositol-3,5-bisphosphate 5-phosphatase activity"/>
    <property type="evidence" value="ECO:0007669"/>
    <property type="project" value="InterPro"/>
</dbReference>
<dbReference type="Proteomes" id="UP000886595">
    <property type="component" value="Unassembled WGS sequence"/>
</dbReference>
<evidence type="ECO:0000256" key="1">
    <source>
        <dbReference type="ARBA" id="ARBA00004148"/>
    </source>
</evidence>
<keyword evidence="4" id="KW-0472">Membrane</keyword>
<dbReference type="GO" id="GO:0005774">
    <property type="term" value="C:vacuolar membrane"/>
    <property type="evidence" value="ECO:0007669"/>
    <property type="project" value="UniProtKB-SubCell"/>
</dbReference>
<comment type="caution">
    <text evidence="10">The sequence shown here is derived from an EMBL/GenBank/DDBJ whole genome shotgun (WGS) entry which is preliminary data.</text>
</comment>
<evidence type="ECO:0000256" key="3">
    <source>
        <dbReference type="ARBA" id="ARBA00022801"/>
    </source>
</evidence>